<proteinExistence type="predicted"/>
<dbReference type="AlphaFoldDB" id="A0A0D9Z2V6"/>
<feature type="compositionally biased region" description="Basic and acidic residues" evidence="1">
    <location>
        <begin position="1"/>
        <end position="14"/>
    </location>
</feature>
<organism evidence="2">
    <name type="scientific">Oryza glumipatula</name>
    <dbReference type="NCBI Taxonomy" id="40148"/>
    <lineage>
        <taxon>Eukaryota</taxon>
        <taxon>Viridiplantae</taxon>
        <taxon>Streptophyta</taxon>
        <taxon>Embryophyta</taxon>
        <taxon>Tracheophyta</taxon>
        <taxon>Spermatophyta</taxon>
        <taxon>Magnoliopsida</taxon>
        <taxon>Liliopsida</taxon>
        <taxon>Poales</taxon>
        <taxon>Poaceae</taxon>
        <taxon>BOP clade</taxon>
        <taxon>Oryzoideae</taxon>
        <taxon>Oryzeae</taxon>
        <taxon>Oryzinae</taxon>
        <taxon>Oryza</taxon>
    </lineage>
</organism>
<dbReference type="EnsemblPlants" id="OGLUM03G05660.1">
    <property type="protein sequence ID" value="OGLUM03G05660.1"/>
    <property type="gene ID" value="OGLUM03G05660"/>
</dbReference>
<name>A0A0D9Z2V6_9ORYZ</name>
<dbReference type="HOGENOM" id="CLU_2403209_0_0_1"/>
<evidence type="ECO:0000313" key="2">
    <source>
        <dbReference type="EnsemblPlants" id="OGLUM03G05660.1"/>
    </source>
</evidence>
<reference evidence="2" key="1">
    <citation type="submission" date="2015-04" db="UniProtKB">
        <authorList>
            <consortium name="EnsemblPlants"/>
        </authorList>
    </citation>
    <scope>IDENTIFICATION</scope>
</reference>
<sequence length="93" mass="10513">MNRRKQGEERRSEADLEGEDGSSREEAAAAAAGDPYHVSDVLPTHRAQWVELTFHNQCTFAAADKLLHQYNIKSSGTHKMIYKNKWNLAKGKN</sequence>
<protein>
    <submittedName>
        <fullName evidence="2">Uncharacterized protein</fullName>
    </submittedName>
</protein>
<accession>A0A0D9Z2V6</accession>
<keyword evidence="3" id="KW-1185">Reference proteome</keyword>
<dbReference type="Gramene" id="OGLUM03G05660.1">
    <property type="protein sequence ID" value="OGLUM03G05660.1"/>
    <property type="gene ID" value="OGLUM03G05660"/>
</dbReference>
<feature type="region of interest" description="Disordered" evidence="1">
    <location>
        <begin position="1"/>
        <end position="37"/>
    </location>
</feature>
<evidence type="ECO:0000313" key="3">
    <source>
        <dbReference type="Proteomes" id="UP000026961"/>
    </source>
</evidence>
<reference evidence="2" key="2">
    <citation type="submission" date="2018-05" db="EMBL/GenBank/DDBJ databases">
        <title>OgluRS3 (Oryza glumaepatula Reference Sequence Version 3).</title>
        <authorList>
            <person name="Zhang J."/>
            <person name="Kudrna D."/>
            <person name="Lee S."/>
            <person name="Talag J."/>
            <person name="Welchert J."/>
            <person name="Wing R.A."/>
        </authorList>
    </citation>
    <scope>NUCLEOTIDE SEQUENCE [LARGE SCALE GENOMIC DNA]</scope>
</reference>
<evidence type="ECO:0000256" key="1">
    <source>
        <dbReference type="SAM" id="MobiDB-lite"/>
    </source>
</evidence>
<dbReference type="Proteomes" id="UP000026961">
    <property type="component" value="Chromosome 3"/>
</dbReference>